<accession>A0A5J9TL24</accession>
<keyword evidence="3" id="KW-1185">Reference proteome</keyword>
<comment type="caution">
    <text evidence="2">The sequence shown here is derived from an EMBL/GenBank/DDBJ whole genome shotgun (WGS) entry which is preliminary data.</text>
</comment>
<dbReference type="Proteomes" id="UP000324897">
    <property type="component" value="Chromosome 3"/>
</dbReference>
<dbReference type="EMBL" id="RWGY01000039">
    <property type="protein sequence ID" value="TVU11985.1"/>
    <property type="molecule type" value="Genomic_DNA"/>
</dbReference>
<feature type="transmembrane region" description="Helical" evidence="1">
    <location>
        <begin position="56"/>
        <end position="79"/>
    </location>
</feature>
<proteinExistence type="predicted"/>
<dbReference type="Gramene" id="TVU11985">
    <property type="protein sequence ID" value="TVU11985"/>
    <property type="gene ID" value="EJB05_45597"/>
</dbReference>
<keyword evidence="1" id="KW-0812">Transmembrane</keyword>
<gene>
    <name evidence="2" type="ORF">EJB05_45597</name>
</gene>
<keyword evidence="1" id="KW-0472">Membrane</keyword>
<feature type="non-terminal residue" evidence="2">
    <location>
        <position position="1"/>
    </location>
</feature>
<name>A0A5J9TL24_9POAL</name>
<keyword evidence="1" id="KW-1133">Transmembrane helix</keyword>
<sequence length="107" mass="11050">MLTRACVAWSRNASACSSAPGSACSPSRPTVTLHLPPAAAPSPTPRRRWRPCGQQLLPAAEVVPVLLFLPELVPVLFFLPKLGRGGGSGGGEGRLAGLQLAGISRRG</sequence>
<evidence type="ECO:0000256" key="1">
    <source>
        <dbReference type="SAM" id="Phobius"/>
    </source>
</evidence>
<evidence type="ECO:0000313" key="2">
    <source>
        <dbReference type="EMBL" id="TVU11985.1"/>
    </source>
</evidence>
<protein>
    <submittedName>
        <fullName evidence="2">Uncharacterized protein</fullName>
    </submittedName>
</protein>
<dbReference type="AlphaFoldDB" id="A0A5J9TL24"/>
<reference evidence="2 3" key="1">
    <citation type="journal article" date="2019" name="Sci. Rep.">
        <title>A high-quality genome of Eragrostis curvula grass provides insights into Poaceae evolution and supports new strategies to enhance forage quality.</title>
        <authorList>
            <person name="Carballo J."/>
            <person name="Santos B.A.C.M."/>
            <person name="Zappacosta D."/>
            <person name="Garbus I."/>
            <person name="Selva J.P."/>
            <person name="Gallo C.A."/>
            <person name="Diaz A."/>
            <person name="Albertini E."/>
            <person name="Caccamo M."/>
            <person name="Echenique V."/>
        </authorList>
    </citation>
    <scope>NUCLEOTIDE SEQUENCE [LARGE SCALE GENOMIC DNA]</scope>
    <source>
        <strain evidence="3">cv. Victoria</strain>
        <tissue evidence="2">Leaf</tissue>
    </source>
</reference>
<organism evidence="2 3">
    <name type="scientific">Eragrostis curvula</name>
    <name type="common">weeping love grass</name>
    <dbReference type="NCBI Taxonomy" id="38414"/>
    <lineage>
        <taxon>Eukaryota</taxon>
        <taxon>Viridiplantae</taxon>
        <taxon>Streptophyta</taxon>
        <taxon>Embryophyta</taxon>
        <taxon>Tracheophyta</taxon>
        <taxon>Spermatophyta</taxon>
        <taxon>Magnoliopsida</taxon>
        <taxon>Liliopsida</taxon>
        <taxon>Poales</taxon>
        <taxon>Poaceae</taxon>
        <taxon>PACMAD clade</taxon>
        <taxon>Chloridoideae</taxon>
        <taxon>Eragrostideae</taxon>
        <taxon>Eragrostidinae</taxon>
        <taxon>Eragrostis</taxon>
    </lineage>
</organism>
<evidence type="ECO:0000313" key="3">
    <source>
        <dbReference type="Proteomes" id="UP000324897"/>
    </source>
</evidence>